<organism evidence="2 3">
    <name type="scientific">Chengkuizengella marina</name>
    <dbReference type="NCBI Taxonomy" id="2507566"/>
    <lineage>
        <taxon>Bacteria</taxon>
        <taxon>Bacillati</taxon>
        <taxon>Bacillota</taxon>
        <taxon>Bacilli</taxon>
        <taxon>Bacillales</taxon>
        <taxon>Paenibacillaceae</taxon>
        <taxon>Chengkuizengella</taxon>
    </lineage>
</organism>
<dbReference type="InterPro" id="IPR005149">
    <property type="entry name" value="Tscrpt_reg_PadR_N"/>
</dbReference>
<protein>
    <submittedName>
        <fullName evidence="2">PadR family transcriptional regulator</fullName>
    </submittedName>
</protein>
<evidence type="ECO:0000313" key="3">
    <source>
        <dbReference type="Proteomes" id="UP000448943"/>
    </source>
</evidence>
<reference evidence="2 3" key="1">
    <citation type="submission" date="2019-01" db="EMBL/GenBank/DDBJ databases">
        <title>Chengkuizengella sp. nov., isolated from deep-sea sediment of East Pacific Ocean.</title>
        <authorList>
            <person name="Yang J."/>
            <person name="Lai Q."/>
            <person name="Shao Z."/>
        </authorList>
    </citation>
    <scope>NUCLEOTIDE SEQUENCE [LARGE SCALE GENOMIC DNA]</scope>
    <source>
        <strain evidence="2 3">YPA3-1-1</strain>
    </source>
</reference>
<gene>
    <name evidence="2" type="ORF">ERL59_16335</name>
</gene>
<accession>A0A6N9Q6P7</accession>
<evidence type="ECO:0000259" key="1">
    <source>
        <dbReference type="Pfam" id="PF03551"/>
    </source>
</evidence>
<dbReference type="SUPFAM" id="SSF46785">
    <property type="entry name" value="Winged helix' DNA-binding domain"/>
    <property type="match status" value="1"/>
</dbReference>
<dbReference type="Pfam" id="PF03551">
    <property type="entry name" value="PadR"/>
    <property type="match status" value="1"/>
</dbReference>
<dbReference type="InterPro" id="IPR036388">
    <property type="entry name" value="WH-like_DNA-bd_sf"/>
</dbReference>
<name>A0A6N9Q6P7_9BACL</name>
<dbReference type="InterPro" id="IPR052509">
    <property type="entry name" value="Metal_resp_DNA-bind_regulator"/>
</dbReference>
<sequence>MAREQLKNLTEPMYYILLALTTEQHGYGIMQQVDKITNGRVKIGAGTLYALLSRFEKEHLIVQVAEDGRRKIYSLTEKGLGILNDEYVRLNRLVLDGKAYLNKKGEKK</sequence>
<feature type="domain" description="Transcription regulator PadR N-terminal" evidence="1">
    <location>
        <begin position="18"/>
        <end position="79"/>
    </location>
</feature>
<dbReference type="RefSeq" id="WP_160647323.1">
    <property type="nucleotide sequence ID" value="NZ_SIJB01000032.1"/>
</dbReference>
<dbReference type="AlphaFoldDB" id="A0A6N9Q6P7"/>
<proteinExistence type="predicted"/>
<dbReference type="InterPro" id="IPR036390">
    <property type="entry name" value="WH_DNA-bd_sf"/>
</dbReference>
<dbReference type="Proteomes" id="UP000448943">
    <property type="component" value="Unassembled WGS sequence"/>
</dbReference>
<dbReference type="Gene3D" id="1.10.10.10">
    <property type="entry name" value="Winged helix-like DNA-binding domain superfamily/Winged helix DNA-binding domain"/>
    <property type="match status" value="1"/>
</dbReference>
<comment type="caution">
    <text evidence="2">The sequence shown here is derived from an EMBL/GenBank/DDBJ whole genome shotgun (WGS) entry which is preliminary data.</text>
</comment>
<dbReference type="PANTHER" id="PTHR33169:SF13">
    <property type="entry name" value="PADR-FAMILY TRANSCRIPTIONAL REGULATOR"/>
    <property type="match status" value="1"/>
</dbReference>
<evidence type="ECO:0000313" key="2">
    <source>
        <dbReference type="EMBL" id="NBI30518.1"/>
    </source>
</evidence>
<dbReference type="EMBL" id="SIJB01000032">
    <property type="protein sequence ID" value="NBI30518.1"/>
    <property type="molecule type" value="Genomic_DNA"/>
</dbReference>
<keyword evidence="3" id="KW-1185">Reference proteome</keyword>
<dbReference type="OrthoDB" id="9814826at2"/>
<dbReference type="PANTHER" id="PTHR33169">
    <property type="entry name" value="PADR-FAMILY TRANSCRIPTIONAL REGULATOR"/>
    <property type="match status" value="1"/>
</dbReference>